<accession>A0A5B8UYQ6</accession>
<dbReference type="RefSeq" id="WP_147032067.1">
    <property type="nucleotide sequence ID" value="NZ_CP042436.1"/>
</dbReference>
<reference evidence="1 2" key="1">
    <citation type="journal article" date="2017" name="Curr. Microbiol.">
        <title>Mucilaginibacter ginsenosidivorans sp. nov., Isolated from Soil of Ginseng Field.</title>
        <authorList>
            <person name="Kim M.M."/>
            <person name="Siddiqi M.Z."/>
            <person name="Im W.T."/>
        </authorList>
    </citation>
    <scope>NUCLEOTIDE SEQUENCE [LARGE SCALE GENOMIC DNA]</scope>
    <source>
        <strain evidence="1 2">Gsoil 3017</strain>
    </source>
</reference>
<dbReference type="OrthoDB" id="796226at2"/>
<proteinExistence type="predicted"/>
<evidence type="ECO:0000313" key="2">
    <source>
        <dbReference type="Proteomes" id="UP000321479"/>
    </source>
</evidence>
<dbReference type="AlphaFoldDB" id="A0A5B8UYQ6"/>
<dbReference type="KEGG" id="mgin:FRZ54_13185"/>
<dbReference type="InterPro" id="IPR010862">
    <property type="entry name" value="DUF1493"/>
</dbReference>
<dbReference type="EMBL" id="CP042436">
    <property type="protein sequence ID" value="QEC63491.1"/>
    <property type="molecule type" value="Genomic_DNA"/>
</dbReference>
<sequence>MEEVLPELKEFITGYCERYRIAKIDPEALTVDTSIDLDLDIVDIEMDLFLAEFTDTFRIDNSRFTWYKYGYPKGSPTVEVIRRLFGYRSPWVKKLANRLYTPKFRVYNLQQAVKSGRLE</sequence>
<evidence type="ECO:0000313" key="1">
    <source>
        <dbReference type="EMBL" id="QEC63491.1"/>
    </source>
</evidence>
<gene>
    <name evidence="1" type="ORF">FRZ54_13185</name>
</gene>
<organism evidence="1 2">
    <name type="scientific">Mucilaginibacter ginsenosidivorans</name>
    <dbReference type="NCBI Taxonomy" id="398053"/>
    <lineage>
        <taxon>Bacteria</taxon>
        <taxon>Pseudomonadati</taxon>
        <taxon>Bacteroidota</taxon>
        <taxon>Sphingobacteriia</taxon>
        <taxon>Sphingobacteriales</taxon>
        <taxon>Sphingobacteriaceae</taxon>
        <taxon>Mucilaginibacter</taxon>
    </lineage>
</organism>
<protein>
    <submittedName>
        <fullName evidence="1">DUF1493 family protein</fullName>
    </submittedName>
</protein>
<dbReference type="Pfam" id="PF07377">
    <property type="entry name" value="DUF1493"/>
    <property type="match status" value="1"/>
</dbReference>
<keyword evidence="2" id="KW-1185">Reference proteome</keyword>
<name>A0A5B8UYQ6_9SPHI</name>
<dbReference type="Proteomes" id="UP000321479">
    <property type="component" value="Chromosome"/>
</dbReference>